<dbReference type="PANTHER" id="PTHR23028">
    <property type="entry name" value="ACETYLTRANSFERASE"/>
    <property type="match status" value="1"/>
</dbReference>
<dbReference type="Pfam" id="PF01757">
    <property type="entry name" value="Acyl_transf_3"/>
    <property type="match status" value="1"/>
</dbReference>
<keyword evidence="3" id="KW-0808">Transferase</keyword>
<organism evidence="3 4">
    <name type="scientific">Alteromonas gilva</name>
    <dbReference type="NCBI Taxonomy" id="2987522"/>
    <lineage>
        <taxon>Bacteria</taxon>
        <taxon>Pseudomonadati</taxon>
        <taxon>Pseudomonadota</taxon>
        <taxon>Gammaproteobacteria</taxon>
        <taxon>Alteromonadales</taxon>
        <taxon>Alteromonadaceae</taxon>
        <taxon>Alteromonas/Salinimonas group</taxon>
        <taxon>Alteromonas</taxon>
    </lineage>
</organism>
<accession>A0ABT5L3B8</accession>
<dbReference type="EMBL" id="JAQQXP010000001">
    <property type="protein sequence ID" value="MDC8830347.1"/>
    <property type="molecule type" value="Genomic_DNA"/>
</dbReference>
<dbReference type="Proteomes" id="UP001218788">
    <property type="component" value="Unassembled WGS sequence"/>
</dbReference>
<feature type="transmembrane region" description="Helical" evidence="1">
    <location>
        <begin position="187"/>
        <end position="210"/>
    </location>
</feature>
<feature type="domain" description="Acyltransferase 3" evidence="2">
    <location>
        <begin position="11"/>
        <end position="333"/>
    </location>
</feature>
<comment type="caution">
    <text evidence="3">The sequence shown here is derived from an EMBL/GenBank/DDBJ whole genome shotgun (WGS) entry which is preliminary data.</text>
</comment>
<feature type="transmembrane region" description="Helical" evidence="1">
    <location>
        <begin position="254"/>
        <end position="277"/>
    </location>
</feature>
<name>A0ABT5L3B8_9ALTE</name>
<feature type="transmembrane region" description="Helical" evidence="1">
    <location>
        <begin position="45"/>
        <end position="66"/>
    </location>
</feature>
<dbReference type="InterPro" id="IPR002656">
    <property type="entry name" value="Acyl_transf_3_dom"/>
</dbReference>
<feature type="transmembrane region" description="Helical" evidence="1">
    <location>
        <begin position="316"/>
        <end position="340"/>
    </location>
</feature>
<keyword evidence="3" id="KW-0012">Acyltransferase</keyword>
<dbReference type="RefSeq" id="WP_273639118.1">
    <property type="nucleotide sequence ID" value="NZ_JAQQXP010000001.1"/>
</dbReference>
<reference evidence="3 4" key="1">
    <citation type="submission" date="2022-10" db="EMBL/GenBank/DDBJ databases">
        <title>Alteromonas sp. chi3 Genome sequencing.</title>
        <authorList>
            <person name="Park S."/>
        </authorList>
    </citation>
    <scope>NUCLEOTIDE SEQUENCE [LARGE SCALE GENOMIC DNA]</scope>
    <source>
        <strain evidence="4">chi3</strain>
    </source>
</reference>
<evidence type="ECO:0000259" key="2">
    <source>
        <dbReference type="Pfam" id="PF01757"/>
    </source>
</evidence>
<feature type="transmembrane region" description="Helical" evidence="1">
    <location>
        <begin position="87"/>
        <end position="103"/>
    </location>
</feature>
<feature type="transmembrane region" description="Helical" evidence="1">
    <location>
        <begin position="289"/>
        <end position="310"/>
    </location>
</feature>
<keyword evidence="1" id="KW-0812">Transmembrane</keyword>
<dbReference type="InterPro" id="IPR050879">
    <property type="entry name" value="Acyltransferase_3"/>
</dbReference>
<feature type="transmembrane region" description="Helical" evidence="1">
    <location>
        <begin position="231"/>
        <end position="248"/>
    </location>
</feature>
<keyword evidence="1" id="KW-1133">Transmembrane helix</keyword>
<feature type="transmembrane region" description="Helical" evidence="1">
    <location>
        <begin position="163"/>
        <end position="181"/>
    </location>
</feature>
<protein>
    <submittedName>
        <fullName evidence="3">Acyltransferase</fullName>
    </submittedName>
</protein>
<evidence type="ECO:0000313" key="3">
    <source>
        <dbReference type="EMBL" id="MDC8830347.1"/>
    </source>
</evidence>
<gene>
    <name evidence="3" type="ORF">OIK42_06165</name>
</gene>
<keyword evidence="1" id="KW-0472">Membrane</keyword>
<proteinExistence type="predicted"/>
<feature type="transmembrane region" description="Helical" evidence="1">
    <location>
        <begin position="20"/>
        <end position="39"/>
    </location>
</feature>
<keyword evidence="4" id="KW-1185">Reference proteome</keyword>
<evidence type="ECO:0000256" key="1">
    <source>
        <dbReference type="SAM" id="Phobius"/>
    </source>
</evidence>
<dbReference type="GO" id="GO:0016746">
    <property type="term" value="F:acyltransferase activity"/>
    <property type="evidence" value="ECO:0007669"/>
    <property type="project" value="UniProtKB-KW"/>
</dbReference>
<evidence type="ECO:0000313" key="4">
    <source>
        <dbReference type="Proteomes" id="UP001218788"/>
    </source>
</evidence>
<sequence>MKANLTKNHIRGLDSLRGLMALWVAIAHTLMTFDIYVPAELARVFNVAYAVDVFMILSGFVIFLLLDTQRESFNAFIVRRAYRLFPVYLIALAISALTINWQIEVWSNLDSSGAYYNGRLATLEESSNHYWPHLLTHLVLLQGLFSELLTYSDFTFIEPAWSLTLEWQFYLVVPFIFYSLISSSKQYRLLVIAAILASTYGSFGSGFLANNIHFFIVGMASYYLYKNIDKIGFTHLPLVCLCIALVLRNIPMTIWFVCLYGLLSQNWFGSILQMVLHRRILIYVGKTSYPIYVIHTLCIYPCLLLSAALFPDSAPLFVSFAVLSTLCLTVVLSSVLHHLVEVPMIRWGKAVSGRFNKHSNI</sequence>